<proteinExistence type="predicted"/>
<organism evidence="3 4">
    <name type="scientific">Daphnia galeata</name>
    <dbReference type="NCBI Taxonomy" id="27404"/>
    <lineage>
        <taxon>Eukaryota</taxon>
        <taxon>Metazoa</taxon>
        <taxon>Ecdysozoa</taxon>
        <taxon>Arthropoda</taxon>
        <taxon>Crustacea</taxon>
        <taxon>Branchiopoda</taxon>
        <taxon>Diplostraca</taxon>
        <taxon>Cladocera</taxon>
        <taxon>Anomopoda</taxon>
        <taxon>Daphniidae</taxon>
        <taxon>Daphnia</taxon>
    </lineage>
</organism>
<feature type="signal peptide" evidence="1">
    <location>
        <begin position="1"/>
        <end position="23"/>
    </location>
</feature>
<sequence>MSASVSIFNYVCLSLVLYLTLNGQNIAIQGASNGSPLQACVDMVPDHHVDAQTSASPFVATPSVTSTTNGTDVKLTLATKSGSDLTFKGFLVIAFNHANQTEGPIGTFSSVSDGQTINCPGVSANNAATHINSANKTSVTMDWTAPEGFVGTVLFKTTFAQNGGVFWVATPSSLVNFV</sequence>
<dbReference type="PROSITE" id="PS51019">
    <property type="entry name" value="REELIN"/>
    <property type="match status" value="1"/>
</dbReference>
<comment type="caution">
    <text evidence="3">The sequence shown here is derived from an EMBL/GenBank/DDBJ whole genome shotgun (WGS) entry which is preliminary data.</text>
</comment>
<dbReference type="CDD" id="cd08544">
    <property type="entry name" value="Reeler"/>
    <property type="match status" value="1"/>
</dbReference>
<dbReference type="Gene3D" id="2.60.40.4060">
    <property type="entry name" value="Reeler domain"/>
    <property type="match status" value="1"/>
</dbReference>
<keyword evidence="1" id="KW-0732">Signal</keyword>
<evidence type="ECO:0000259" key="2">
    <source>
        <dbReference type="PROSITE" id="PS51019"/>
    </source>
</evidence>
<gene>
    <name evidence="3" type="ORF">DGAL_LOCUS2584</name>
</gene>
<accession>A0A8J2RDD2</accession>
<dbReference type="InterPro" id="IPR042307">
    <property type="entry name" value="Reeler_sf"/>
</dbReference>
<keyword evidence="4" id="KW-1185">Reference proteome</keyword>
<evidence type="ECO:0000313" key="4">
    <source>
        <dbReference type="Proteomes" id="UP000789390"/>
    </source>
</evidence>
<dbReference type="AlphaFoldDB" id="A0A8J2RDD2"/>
<feature type="chain" id="PRO_5035187022" description="Reelin domain-containing protein" evidence="1">
    <location>
        <begin position="24"/>
        <end position="178"/>
    </location>
</feature>
<feature type="domain" description="Reelin" evidence="2">
    <location>
        <begin position="17"/>
        <end position="178"/>
    </location>
</feature>
<dbReference type="InterPro" id="IPR002861">
    <property type="entry name" value="Reeler_dom"/>
</dbReference>
<name>A0A8J2RDD2_9CRUS</name>
<dbReference type="PANTHER" id="PTHR45828:SF36">
    <property type="entry name" value="REELIN DOMAIN-CONTAINING PROTEIN"/>
    <property type="match status" value="1"/>
</dbReference>
<dbReference type="OrthoDB" id="6345793at2759"/>
<reference evidence="3" key="1">
    <citation type="submission" date="2021-11" db="EMBL/GenBank/DDBJ databases">
        <authorList>
            <person name="Schell T."/>
        </authorList>
    </citation>
    <scope>NUCLEOTIDE SEQUENCE</scope>
    <source>
        <strain evidence="3">M5</strain>
    </source>
</reference>
<dbReference type="Proteomes" id="UP000789390">
    <property type="component" value="Unassembled WGS sequence"/>
</dbReference>
<evidence type="ECO:0000313" key="3">
    <source>
        <dbReference type="EMBL" id="CAH0100355.1"/>
    </source>
</evidence>
<dbReference type="EMBL" id="CAKKLH010000035">
    <property type="protein sequence ID" value="CAH0100355.1"/>
    <property type="molecule type" value="Genomic_DNA"/>
</dbReference>
<evidence type="ECO:0000256" key="1">
    <source>
        <dbReference type="SAM" id="SignalP"/>
    </source>
</evidence>
<dbReference type="InterPro" id="IPR051237">
    <property type="entry name" value="Ferric-chelate_Red/DefProt"/>
</dbReference>
<dbReference type="GO" id="GO:0016020">
    <property type="term" value="C:membrane"/>
    <property type="evidence" value="ECO:0007669"/>
    <property type="project" value="TreeGrafter"/>
</dbReference>
<protein>
    <recommendedName>
        <fullName evidence="2">Reelin domain-containing protein</fullName>
    </recommendedName>
</protein>
<dbReference type="Pfam" id="PF02014">
    <property type="entry name" value="Reeler"/>
    <property type="match status" value="1"/>
</dbReference>
<dbReference type="PANTHER" id="PTHR45828">
    <property type="entry name" value="CYTOCHROME B561/FERRIC REDUCTASE TRANSMEMBRANE"/>
    <property type="match status" value="1"/>
</dbReference>